<dbReference type="Proteomes" id="UP001164746">
    <property type="component" value="Chromosome 5"/>
</dbReference>
<reference evidence="2" key="1">
    <citation type="submission" date="2022-11" db="EMBL/GenBank/DDBJ databases">
        <title>Centuries of genome instability and evolution in soft-shell clam transmissible cancer (bioRxiv).</title>
        <authorList>
            <person name="Hart S.F.M."/>
            <person name="Yonemitsu M.A."/>
            <person name="Giersch R.M."/>
            <person name="Beal B.F."/>
            <person name="Arriagada G."/>
            <person name="Davis B.W."/>
            <person name="Ostrander E.A."/>
            <person name="Goff S.P."/>
            <person name="Metzger M.J."/>
        </authorList>
    </citation>
    <scope>NUCLEOTIDE SEQUENCE</scope>
    <source>
        <strain evidence="2">MELC-2E11</strain>
        <tissue evidence="2">Siphon/mantle</tissue>
    </source>
</reference>
<evidence type="ECO:0000313" key="2">
    <source>
        <dbReference type="EMBL" id="WAR06123.1"/>
    </source>
</evidence>
<name>A0ABY7E7U7_MYAAR</name>
<gene>
    <name evidence="2" type="ORF">MAR_021492</name>
</gene>
<evidence type="ECO:0000313" key="3">
    <source>
        <dbReference type="Proteomes" id="UP001164746"/>
    </source>
</evidence>
<dbReference type="EMBL" id="CP111016">
    <property type="protein sequence ID" value="WAR06123.1"/>
    <property type="molecule type" value="Genomic_DNA"/>
</dbReference>
<keyword evidence="3" id="KW-1185">Reference proteome</keyword>
<accession>A0ABY7E7U7</accession>
<dbReference type="Pfam" id="PF13387">
    <property type="entry name" value="Lnb_N"/>
    <property type="match status" value="1"/>
</dbReference>
<sequence length="207" mass="24168">MVLFVYKWDGDGVNTRGHVALGLPGGTYISWWPSRKVIDMTVTGVKADEDRTYVQDRENFEGLVPKMYSIDTTHQQESDVKSWWEKFKSENDTYHLLNCNCSTVAFKALSVIYPDIAKWHSIKEVWTPSDIERVVQRLITLEYKELAISCELDNLNIRPDLETSFVLVQHRSKSKKNVNGKKWWYEKKKRTGLLYILTQCITVDVRD</sequence>
<proteinExistence type="predicted"/>
<protein>
    <recommendedName>
        <fullName evidence="1">Lnb N-terminal periplasmic domain-containing protein</fullName>
    </recommendedName>
</protein>
<evidence type="ECO:0000259" key="1">
    <source>
        <dbReference type="Pfam" id="PF13387"/>
    </source>
</evidence>
<dbReference type="InterPro" id="IPR025178">
    <property type="entry name" value="Lnb_N"/>
</dbReference>
<organism evidence="2 3">
    <name type="scientific">Mya arenaria</name>
    <name type="common">Soft-shell clam</name>
    <dbReference type="NCBI Taxonomy" id="6604"/>
    <lineage>
        <taxon>Eukaryota</taxon>
        <taxon>Metazoa</taxon>
        <taxon>Spiralia</taxon>
        <taxon>Lophotrochozoa</taxon>
        <taxon>Mollusca</taxon>
        <taxon>Bivalvia</taxon>
        <taxon>Autobranchia</taxon>
        <taxon>Heteroconchia</taxon>
        <taxon>Euheterodonta</taxon>
        <taxon>Imparidentia</taxon>
        <taxon>Neoheterodontei</taxon>
        <taxon>Myida</taxon>
        <taxon>Myoidea</taxon>
        <taxon>Myidae</taxon>
        <taxon>Mya</taxon>
    </lineage>
</organism>
<feature type="domain" description="Lnb N-terminal periplasmic" evidence="1">
    <location>
        <begin position="47"/>
        <end position="129"/>
    </location>
</feature>